<feature type="coiled-coil region" evidence="5">
    <location>
        <begin position="148"/>
        <end position="200"/>
    </location>
</feature>
<keyword evidence="5" id="KW-0175">Coiled coil</keyword>
<dbReference type="PANTHER" id="PTHR47359">
    <property type="entry name" value="PEPTIDOGLYCAN DL-ENDOPEPTIDASE CWLO"/>
    <property type="match status" value="1"/>
</dbReference>
<keyword evidence="6" id="KW-0732">Signal</keyword>
<evidence type="ECO:0000256" key="4">
    <source>
        <dbReference type="ARBA" id="ARBA00022807"/>
    </source>
</evidence>
<dbReference type="Gene3D" id="3.90.1720.10">
    <property type="entry name" value="endopeptidase domain like (from Nostoc punctiforme)"/>
    <property type="match status" value="1"/>
</dbReference>
<keyword evidence="3 8" id="KW-0378">Hydrolase</keyword>
<dbReference type="Pfam" id="PF00877">
    <property type="entry name" value="NLPC_P60"/>
    <property type="match status" value="1"/>
</dbReference>
<reference evidence="8 9" key="1">
    <citation type="submission" date="2019-03" db="EMBL/GenBank/DDBJ databases">
        <title>Genomic Encyclopedia of Type Strains, Phase IV (KMG-IV): sequencing the most valuable type-strain genomes for metagenomic binning, comparative biology and taxonomic classification.</title>
        <authorList>
            <person name="Goeker M."/>
        </authorList>
    </citation>
    <scope>NUCLEOTIDE SEQUENCE [LARGE SCALE GENOMIC DNA]</scope>
    <source>
        <strain evidence="8 9">DSM 45361</strain>
    </source>
</reference>
<dbReference type="RefSeq" id="WP_133852089.1">
    <property type="nucleotide sequence ID" value="NZ_SNXZ01000004.1"/>
</dbReference>
<dbReference type="OrthoDB" id="5177647at2"/>
<dbReference type="AlphaFoldDB" id="A0A4R6SB58"/>
<organism evidence="8 9">
    <name type="scientific">Labedaea rhizosphaerae</name>
    <dbReference type="NCBI Taxonomy" id="598644"/>
    <lineage>
        <taxon>Bacteria</taxon>
        <taxon>Bacillati</taxon>
        <taxon>Actinomycetota</taxon>
        <taxon>Actinomycetes</taxon>
        <taxon>Pseudonocardiales</taxon>
        <taxon>Pseudonocardiaceae</taxon>
        <taxon>Labedaea</taxon>
    </lineage>
</organism>
<dbReference type="GO" id="GO:0006508">
    <property type="term" value="P:proteolysis"/>
    <property type="evidence" value="ECO:0007669"/>
    <property type="project" value="UniProtKB-KW"/>
</dbReference>
<dbReference type="Proteomes" id="UP000295444">
    <property type="component" value="Unassembled WGS sequence"/>
</dbReference>
<dbReference type="InterPro" id="IPR000064">
    <property type="entry name" value="NLP_P60_dom"/>
</dbReference>
<evidence type="ECO:0000313" key="8">
    <source>
        <dbReference type="EMBL" id="TDP96783.1"/>
    </source>
</evidence>
<dbReference type="PROSITE" id="PS51935">
    <property type="entry name" value="NLPC_P60"/>
    <property type="match status" value="1"/>
</dbReference>
<feature type="signal peptide" evidence="6">
    <location>
        <begin position="1"/>
        <end position="27"/>
    </location>
</feature>
<dbReference type="SUPFAM" id="SSF54001">
    <property type="entry name" value="Cysteine proteinases"/>
    <property type="match status" value="1"/>
</dbReference>
<keyword evidence="9" id="KW-1185">Reference proteome</keyword>
<keyword evidence="4" id="KW-0788">Thiol protease</keyword>
<proteinExistence type="inferred from homology"/>
<comment type="caution">
    <text evidence="8">The sequence shown here is derived from an EMBL/GenBank/DDBJ whole genome shotgun (WGS) entry which is preliminary data.</text>
</comment>
<evidence type="ECO:0000256" key="6">
    <source>
        <dbReference type="SAM" id="SignalP"/>
    </source>
</evidence>
<protein>
    <submittedName>
        <fullName evidence="8">Cell wall-associated NlpC family hydrolase</fullName>
    </submittedName>
</protein>
<gene>
    <name evidence="8" type="ORF">EV186_104771</name>
</gene>
<dbReference type="PANTHER" id="PTHR47359:SF3">
    <property type="entry name" value="NLP_P60 DOMAIN-CONTAINING PROTEIN-RELATED"/>
    <property type="match status" value="1"/>
</dbReference>
<evidence type="ECO:0000256" key="3">
    <source>
        <dbReference type="ARBA" id="ARBA00022801"/>
    </source>
</evidence>
<dbReference type="EMBL" id="SNXZ01000004">
    <property type="protein sequence ID" value="TDP96783.1"/>
    <property type="molecule type" value="Genomic_DNA"/>
</dbReference>
<keyword evidence="2" id="KW-0645">Protease</keyword>
<evidence type="ECO:0000313" key="9">
    <source>
        <dbReference type="Proteomes" id="UP000295444"/>
    </source>
</evidence>
<evidence type="ECO:0000259" key="7">
    <source>
        <dbReference type="PROSITE" id="PS51935"/>
    </source>
</evidence>
<evidence type="ECO:0000256" key="1">
    <source>
        <dbReference type="ARBA" id="ARBA00007074"/>
    </source>
</evidence>
<feature type="chain" id="PRO_5020421454" evidence="6">
    <location>
        <begin position="28"/>
        <end position="347"/>
    </location>
</feature>
<comment type="similarity">
    <text evidence="1">Belongs to the peptidase C40 family.</text>
</comment>
<evidence type="ECO:0000256" key="2">
    <source>
        <dbReference type="ARBA" id="ARBA00022670"/>
    </source>
</evidence>
<name>A0A4R6SB58_LABRH</name>
<sequence length="347" mass="36505">MVRSLSAAVVGIAILAADLLAPAQAQAQPPTTAAGLLAHYHDLSRAAELVNEQLLEVQQRLAPLRRQSATARAQQVTARAAADRARVHAETAQEVDRMLATAGGAGQQDPMTVLVSGVGVDELFDRLAGASLVEAMTDERGEHYAGQADAALRQAQQAEARATRAQQQASAAETAVATEAAEVQRRKADLNRQITEVRTALDHLSPDDRALLAASEAPGGVVRTEDVLLPHGATGAALAFALAQLGRPYLWGAIGPKAYDCSGLVQTSYRAAGIGLPRVSRQQATIGVEVPRNQVRAGDLVFYYNPIHHVAIAVDGSFAVHAPSFGETVQLSPIDAIGPVTTIRRIL</sequence>
<dbReference type="GO" id="GO:0008234">
    <property type="term" value="F:cysteine-type peptidase activity"/>
    <property type="evidence" value="ECO:0007669"/>
    <property type="project" value="UniProtKB-KW"/>
</dbReference>
<dbReference type="InterPro" id="IPR038765">
    <property type="entry name" value="Papain-like_cys_pep_sf"/>
</dbReference>
<feature type="domain" description="NlpC/P60" evidence="7">
    <location>
        <begin position="231"/>
        <end position="347"/>
    </location>
</feature>
<dbReference type="InterPro" id="IPR051794">
    <property type="entry name" value="PG_Endopeptidase_C40"/>
</dbReference>
<evidence type="ECO:0000256" key="5">
    <source>
        <dbReference type="SAM" id="Coils"/>
    </source>
</evidence>
<accession>A0A4R6SB58</accession>